<reference evidence="3" key="1">
    <citation type="journal article" date="2013" name="Nature">
        <title>Pan genome of the phytoplankton Emiliania underpins its global distribution.</title>
        <authorList>
            <person name="Read B.A."/>
            <person name="Kegel J."/>
            <person name="Klute M.J."/>
            <person name="Kuo A."/>
            <person name="Lefebvre S.C."/>
            <person name="Maumus F."/>
            <person name="Mayer C."/>
            <person name="Miller J."/>
            <person name="Monier A."/>
            <person name="Salamov A."/>
            <person name="Young J."/>
            <person name="Aguilar M."/>
            <person name="Claverie J.M."/>
            <person name="Frickenhaus S."/>
            <person name="Gonzalez K."/>
            <person name="Herman E.K."/>
            <person name="Lin Y.C."/>
            <person name="Napier J."/>
            <person name="Ogata H."/>
            <person name="Sarno A.F."/>
            <person name="Shmutz J."/>
            <person name="Schroeder D."/>
            <person name="de Vargas C."/>
            <person name="Verret F."/>
            <person name="von Dassow P."/>
            <person name="Valentin K."/>
            <person name="Van de Peer Y."/>
            <person name="Wheeler G."/>
            <person name="Dacks J.B."/>
            <person name="Delwiche C.F."/>
            <person name="Dyhrman S.T."/>
            <person name="Glockner G."/>
            <person name="John U."/>
            <person name="Richards T."/>
            <person name="Worden A.Z."/>
            <person name="Zhang X."/>
            <person name="Grigoriev I.V."/>
            <person name="Allen A.E."/>
            <person name="Bidle K."/>
            <person name="Borodovsky M."/>
            <person name="Bowler C."/>
            <person name="Brownlee C."/>
            <person name="Cock J.M."/>
            <person name="Elias M."/>
            <person name="Gladyshev V.N."/>
            <person name="Groth M."/>
            <person name="Guda C."/>
            <person name="Hadaegh A."/>
            <person name="Iglesias-Rodriguez M.D."/>
            <person name="Jenkins J."/>
            <person name="Jones B.M."/>
            <person name="Lawson T."/>
            <person name="Leese F."/>
            <person name="Lindquist E."/>
            <person name="Lobanov A."/>
            <person name="Lomsadze A."/>
            <person name="Malik S.B."/>
            <person name="Marsh M.E."/>
            <person name="Mackinder L."/>
            <person name="Mock T."/>
            <person name="Mueller-Roeber B."/>
            <person name="Pagarete A."/>
            <person name="Parker M."/>
            <person name="Probert I."/>
            <person name="Quesneville H."/>
            <person name="Raines C."/>
            <person name="Rensing S.A."/>
            <person name="Riano-Pachon D.M."/>
            <person name="Richier S."/>
            <person name="Rokitta S."/>
            <person name="Shiraiwa Y."/>
            <person name="Soanes D.M."/>
            <person name="van der Giezen M."/>
            <person name="Wahlund T.M."/>
            <person name="Williams B."/>
            <person name="Wilson W."/>
            <person name="Wolfe G."/>
            <person name="Wurch L.L."/>
        </authorList>
    </citation>
    <scope>NUCLEOTIDE SEQUENCE</scope>
</reference>
<sequence length="143" mass="14531">MTLGQLKRALRQRGEQPAEGASKEALQAQLSALLGLDPSGFSAAAAEADRAAVQKKEAFEARRAAAEQALQAQAATRKRTEGSLELAGIRVATGGGEVAGGESAQEGELCAVTMSRPKGGASRRPPTRKPPGAAREGGGLNVG</sequence>
<name>A0A0D3J2P1_EMIH1</name>
<evidence type="ECO:0000313" key="2">
    <source>
        <dbReference type="EnsemblProtists" id="EOD17776"/>
    </source>
</evidence>
<evidence type="ECO:0000313" key="3">
    <source>
        <dbReference type="Proteomes" id="UP000013827"/>
    </source>
</evidence>
<dbReference type="HOGENOM" id="CLU_1809805_0_0_1"/>
<dbReference type="KEGG" id="ehx:EMIHUDRAFT_209744"/>
<proteinExistence type="predicted"/>
<dbReference type="EnsemblProtists" id="EOD17776">
    <property type="protein sequence ID" value="EOD17776"/>
    <property type="gene ID" value="EMIHUDRAFT_209744"/>
</dbReference>
<accession>A0A0D3J2P1</accession>
<dbReference type="AlphaFoldDB" id="A0A0D3J2P1"/>
<dbReference type="RefSeq" id="XP_005770205.1">
    <property type="nucleotide sequence ID" value="XM_005770148.1"/>
</dbReference>
<feature type="region of interest" description="Disordered" evidence="1">
    <location>
        <begin position="1"/>
        <end position="24"/>
    </location>
</feature>
<dbReference type="GeneID" id="17263984"/>
<evidence type="ECO:0000256" key="1">
    <source>
        <dbReference type="SAM" id="MobiDB-lite"/>
    </source>
</evidence>
<dbReference type="Proteomes" id="UP000013827">
    <property type="component" value="Unassembled WGS sequence"/>
</dbReference>
<evidence type="ECO:0008006" key="4">
    <source>
        <dbReference type="Google" id="ProtNLM"/>
    </source>
</evidence>
<keyword evidence="3" id="KW-1185">Reference proteome</keyword>
<reference evidence="2" key="2">
    <citation type="submission" date="2024-10" db="UniProtKB">
        <authorList>
            <consortium name="EnsemblProtists"/>
        </authorList>
    </citation>
    <scope>IDENTIFICATION</scope>
</reference>
<feature type="region of interest" description="Disordered" evidence="1">
    <location>
        <begin position="95"/>
        <end position="143"/>
    </location>
</feature>
<protein>
    <recommendedName>
        <fullName evidence="4">THO1-MOS11 C-terminal domain-containing protein</fullName>
    </recommendedName>
</protein>
<organism evidence="2 3">
    <name type="scientific">Emiliania huxleyi (strain CCMP1516)</name>
    <dbReference type="NCBI Taxonomy" id="280463"/>
    <lineage>
        <taxon>Eukaryota</taxon>
        <taxon>Haptista</taxon>
        <taxon>Haptophyta</taxon>
        <taxon>Prymnesiophyceae</taxon>
        <taxon>Isochrysidales</taxon>
        <taxon>Noelaerhabdaceae</taxon>
        <taxon>Emiliania</taxon>
    </lineage>
</organism>